<dbReference type="Pfam" id="PF00612">
    <property type="entry name" value="IQ"/>
    <property type="match status" value="1"/>
</dbReference>
<evidence type="ECO:0000313" key="6">
    <source>
        <dbReference type="EMBL" id="PSS09955.1"/>
    </source>
</evidence>
<reference evidence="6 7" key="1">
    <citation type="submission" date="2017-07" db="EMBL/GenBank/DDBJ databases">
        <title>An improved, manually edited Actinidia chinensis var. chinensis (kiwifruit) genome highlights the challenges associated with draft genomes and gene prediction in plants.</title>
        <authorList>
            <person name="Pilkington S."/>
            <person name="Crowhurst R."/>
            <person name="Hilario E."/>
            <person name="Nardozza S."/>
            <person name="Fraser L."/>
            <person name="Peng Y."/>
            <person name="Gunaseelan K."/>
            <person name="Simpson R."/>
            <person name="Tahir J."/>
            <person name="Deroles S."/>
            <person name="Templeton K."/>
            <person name="Luo Z."/>
            <person name="Davy M."/>
            <person name="Cheng C."/>
            <person name="Mcneilage M."/>
            <person name="Scaglione D."/>
            <person name="Liu Y."/>
            <person name="Zhang Q."/>
            <person name="Datson P."/>
            <person name="De Silva N."/>
            <person name="Gardiner S."/>
            <person name="Bassett H."/>
            <person name="Chagne D."/>
            <person name="Mccallum J."/>
            <person name="Dzierzon H."/>
            <person name="Deng C."/>
            <person name="Wang Y.-Y."/>
            <person name="Barron N."/>
            <person name="Manako K."/>
            <person name="Bowen J."/>
            <person name="Foster T."/>
            <person name="Erridge Z."/>
            <person name="Tiffin H."/>
            <person name="Waite C."/>
            <person name="Davies K."/>
            <person name="Grierson E."/>
            <person name="Laing W."/>
            <person name="Kirk R."/>
            <person name="Chen X."/>
            <person name="Wood M."/>
            <person name="Montefiori M."/>
            <person name="Brummell D."/>
            <person name="Schwinn K."/>
            <person name="Catanach A."/>
            <person name="Fullerton C."/>
            <person name="Li D."/>
            <person name="Meiyalaghan S."/>
            <person name="Nieuwenhuizen N."/>
            <person name="Read N."/>
            <person name="Prakash R."/>
            <person name="Hunter D."/>
            <person name="Zhang H."/>
            <person name="Mckenzie M."/>
            <person name="Knabel M."/>
            <person name="Harris A."/>
            <person name="Allan A."/>
            <person name="Chen A."/>
            <person name="Janssen B."/>
            <person name="Plunkett B."/>
            <person name="Dwamena C."/>
            <person name="Voogd C."/>
            <person name="Leif D."/>
            <person name="Lafferty D."/>
            <person name="Souleyre E."/>
            <person name="Varkonyi-Gasic E."/>
            <person name="Gambi F."/>
            <person name="Hanley J."/>
            <person name="Yao J.-L."/>
            <person name="Cheung J."/>
            <person name="David K."/>
            <person name="Warren B."/>
            <person name="Marsh K."/>
            <person name="Snowden K."/>
            <person name="Lin-Wang K."/>
            <person name="Brian L."/>
            <person name="Martinez-Sanchez M."/>
            <person name="Wang M."/>
            <person name="Ileperuma N."/>
            <person name="Macnee N."/>
            <person name="Campin R."/>
            <person name="Mcatee P."/>
            <person name="Drummond R."/>
            <person name="Espley R."/>
            <person name="Ireland H."/>
            <person name="Wu R."/>
            <person name="Atkinson R."/>
            <person name="Karunairetnam S."/>
            <person name="Bulley S."/>
            <person name="Chunkath S."/>
            <person name="Hanley Z."/>
            <person name="Storey R."/>
            <person name="Thrimawithana A."/>
            <person name="Thomson S."/>
            <person name="David C."/>
            <person name="Testolin R."/>
        </authorList>
    </citation>
    <scope>NUCLEOTIDE SEQUENCE [LARGE SCALE GENOMIC DNA]</scope>
    <source>
        <strain evidence="7">cv. Red5</strain>
        <tissue evidence="6">Young leaf</tissue>
    </source>
</reference>
<protein>
    <submittedName>
        <fullName evidence="6">Protein IQ-DOMAIN like</fullName>
    </submittedName>
</protein>
<dbReference type="PANTHER" id="PTHR32295">
    <property type="entry name" value="IQ-DOMAIN 5-RELATED"/>
    <property type="match status" value="1"/>
</dbReference>
<gene>
    <name evidence="6" type="ORF">CEY00_Acc17043</name>
</gene>
<dbReference type="PANTHER" id="PTHR32295:SF41">
    <property type="entry name" value="PROTEIN IQ-DOMAIN 11"/>
    <property type="match status" value="1"/>
</dbReference>
<comment type="subunit">
    <text evidence="3">Binds to multiple calmodulin (CaM) in the presence of Ca(2+) and CaM-like proteins.</text>
</comment>
<dbReference type="Proteomes" id="UP000241394">
    <property type="component" value="Chromosome LG15"/>
</dbReference>
<organism evidence="6 7">
    <name type="scientific">Actinidia chinensis var. chinensis</name>
    <name type="common">Chinese soft-hair kiwi</name>
    <dbReference type="NCBI Taxonomy" id="1590841"/>
    <lineage>
        <taxon>Eukaryota</taxon>
        <taxon>Viridiplantae</taxon>
        <taxon>Streptophyta</taxon>
        <taxon>Embryophyta</taxon>
        <taxon>Tracheophyta</taxon>
        <taxon>Spermatophyta</taxon>
        <taxon>Magnoliopsida</taxon>
        <taxon>eudicotyledons</taxon>
        <taxon>Gunneridae</taxon>
        <taxon>Pentapetalae</taxon>
        <taxon>asterids</taxon>
        <taxon>Ericales</taxon>
        <taxon>Actinidiaceae</taxon>
        <taxon>Actinidia</taxon>
    </lineage>
</organism>
<evidence type="ECO:0000256" key="2">
    <source>
        <dbReference type="ARBA" id="ARBA00024341"/>
    </source>
</evidence>
<comment type="caution">
    <text evidence="6">The sequence shown here is derived from an EMBL/GenBank/DDBJ whole genome shotgun (WGS) entry which is preliminary data.</text>
</comment>
<dbReference type="STRING" id="1590841.A0A2R6QKP7"/>
<dbReference type="InterPro" id="IPR025064">
    <property type="entry name" value="DUF4005"/>
</dbReference>
<dbReference type="SMART" id="SM00015">
    <property type="entry name" value="IQ"/>
    <property type="match status" value="1"/>
</dbReference>
<evidence type="ECO:0000256" key="1">
    <source>
        <dbReference type="ARBA" id="ARBA00022860"/>
    </source>
</evidence>
<dbReference type="AlphaFoldDB" id="A0A2R6QKP7"/>
<dbReference type="Gramene" id="PSS09955">
    <property type="protein sequence ID" value="PSS09955"/>
    <property type="gene ID" value="CEY00_Acc17043"/>
</dbReference>
<feature type="compositionally biased region" description="Polar residues" evidence="4">
    <location>
        <begin position="393"/>
        <end position="403"/>
    </location>
</feature>
<dbReference type="InterPro" id="IPR000048">
    <property type="entry name" value="IQ_motif_EF-hand-BS"/>
</dbReference>
<feature type="compositionally biased region" description="Basic and acidic residues" evidence="4">
    <location>
        <begin position="49"/>
        <end position="62"/>
    </location>
</feature>
<dbReference type="OMA" id="GDHDNTF"/>
<comment type="similarity">
    <text evidence="2">Belongs to the IQD family.</text>
</comment>
<sequence length="440" mass="50098">MAKKSWFSQLKRFFIAVTNSKTEKEKRRRGVFSRLKIKGLPSVPAQSQSRERPVTEKEQEQNKHDLTVAIATDEVIRINGNITQSVHRSEDKTQEFQAVNVEANAPNSTEKGIQDIAATKIQTAFRGYLARKALRALRGLVRLQAIIRGRAVRRQAITTLKCLQSIVTIQSQVCARRFQMVEGTRTFHENKELQNLKDKIDSDSHRRWDDSLLSRDEANAVFLSKREAAVKRERIKEYSLSHRRSAESEQNKLNGRWRYWLEQWVDTQLSKNADTVFPPNARIREEFGGKLKPRNPHKQHHIEGLAFDSPIPRRSFHHKKQNSVGEDSNFASSPIVPTYMAATESAKAKARSMSSPRLRGISLDAYSETDSPYKHRLSPISTINSEVTSSHKISSVGGVQQRSPCLKSLPGPVKSSRSLKDLSFDSECSFPNWDRNVIVK</sequence>
<accession>A0A2R6QKP7</accession>
<keyword evidence="7" id="KW-1185">Reference proteome</keyword>
<reference evidence="7" key="2">
    <citation type="journal article" date="2018" name="BMC Genomics">
        <title>A manually annotated Actinidia chinensis var. chinensis (kiwifruit) genome highlights the challenges associated with draft genomes and gene prediction in plants.</title>
        <authorList>
            <person name="Pilkington S.M."/>
            <person name="Crowhurst R."/>
            <person name="Hilario E."/>
            <person name="Nardozza S."/>
            <person name="Fraser L."/>
            <person name="Peng Y."/>
            <person name="Gunaseelan K."/>
            <person name="Simpson R."/>
            <person name="Tahir J."/>
            <person name="Deroles S.C."/>
            <person name="Templeton K."/>
            <person name="Luo Z."/>
            <person name="Davy M."/>
            <person name="Cheng C."/>
            <person name="McNeilage M."/>
            <person name="Scaglione D."/>
            <person name="Liu Y."/>
            <person name="Zhang Q."/>
            <person name="Datson P."/>
            <person name="De Silva N."/>
            <person name="Gardiner S.E."/>
            <person name="Bassett H."/>
            <person name="Chagne D."/>
            <person name="McCallum J."/>
            <person name="Dzierzon H."/>
            <person name="Deng C."/>
            <person name="Wang Y.Y."/>
            <person name="Barron L."/>
            <person name="Manako K."/>
            <person name="Bowen J."/>
            <person name="Foster T.M."/>
            <person name="Erridge Z.A."/>
            <person name="Tiffin H."/>
            <person name="Waite C.N."/>
            <person name="Davies K.M."/>
            <person name="Grierson E.P."/>
            <person name="Laing W.A."/>
            <person name="Kirk R."/>
            <person name="Chen X."/>
            <person name="Wood M."/>
            <person name="Montefiori M."/>
            <person name="Brummell D.A."/>
            <person name="Schwinn K.E."/>
            <person name="Catanach A."/>
            <person name="Fullerton C."/>
            <person name="Li D."/>
            <person name="Meiyalaghan S."/>
            <person name="Nieuwenhuizen N."/>
            <person name="Read N."/>
            <person name="Prakash R."/>
            <person name="Hunter D."/>
            <person name="Zhang H."/>
            <person name="McKenzie M."/>
            <person name="Knabel M."/>
            <person name="Harris A."/>
            <person name="Allan A.C."/>
            <person name="Gleave A."/>
            <person name="Chen A."/>
            <person name="Janssen B.J."/>
            <person name="Plunkett B."/>
            <person name="Ampomah-Dwamena C."/>
            <person name="Voogd C."/>
            <person name="Leif D."/>
            <person name="Lafferty D."/>
            <person name="Souleyre E.J.F."/>
            <person name="Varkonyi-Gasic E."/>
            <person name="Gambi F."/>
            <person name="Hanley J."/>
            <person name="Yao J.L."/>
            <person name="Cheung J."/>
            <person name="David K.M."/>
            <person name="Warren B."/>
            <person name="Marsh K."/>
            <person name="Snowden K.C."/>
            <person name="Lin-Wang K."/>
            <person name="Brian L."/>
            <person name="Martinez-Sanchez M."/>
            <person name="Wang M."/>
            <person name="Ileperuma N."/>
            <person name="Macnee N."/>
            <person name="Campin R."/>
            <person name="McAtee P."/>
            <person name="Drummond R.S.M."/>
            <person name="Espley R.V."/>
            <person name="Ireland H.S."/>
            <person name="Wu R."/>
            <person name="Atkinson R.G."/>
            <person name="Karunairetnam S."/>
            <person name="Bulley S."/>
            <person name="Chunkath S."/>
            <person name="Hanley Z."/>
            <person name="Storey R."/>
            <person name="Thrimawithana A.H."/>
            <person name="Thomson S."/>
            <person name="David C."/>
            <person name="Testolin R."/>
            <person name="Huang H."/>
            <person name="Hellens R.P."/>
            <person name="Schaffer R.J."/>
        </authorList>
    </citation>
    <scope>NUCLEOTIDE SEQUENCE [LARGE SCALE GENOMIC DNA]</scope>
    <source>
        <strain evidence="7">cv. Red5</strain>
    </source>
</reference>
<evidence type="ECO:0000256" key="4">
    <source>
        <dbReference type="SAM" id="MobiDB-lite"/>
    </source>
</evidence>
<dbReference type="PROSITE" id="PS50096">
    <property type="entry name" value="IQ"/>
    <property type="match status" value="2"/>
</dbReference>
<dbReference type="EMBL" id="NKQK01000015">
    <property type="protein sequence ID" value="PSS09955.1"/>
    <property type="molecule type" value="Genomic_DNA"/>
</dbReference>
<feature type="region of interest" description="Disordered" evidence="4">
    <location>
        <begin position="393"/>
        <end position="417"/>
    </location>
</feature>
<evidence type="ECO:0000256" key="3">
    <source>
        <dbReference type="ARBA" id="ARBA00024378"/>
    </source>
</evidence>
<dbReference type="Gene3D" id="1.20.5.190">
    <property type="match status" value="1"/>
</dbReference>
<dbReference type="InParanoid" id="A0A2R6QKP7"/>
<evidence type="ECO:0000259" key="5">
    <source>
        <dbReference type="Pfam" id="PF13178"/>
    </source>
</evidence>
<name>A0A2R6QKP7_ACTCC</name>
<dbReference type="Pfam" id="PF13178">
    <property type="entry name" value="DUF4005"/>
    <property type="match status" value="1"/>
</dbReference>
<dbReference type="CDD" id="cd23767">
    <property type="entry name" value="IQCD"/>
    <property type="match status" value="1"/>
</dbReference>
<keyword evidence="1" id="KW-0112">Calmodulin-binding</keyword>
<feature type="domain" description="DUF4005" evidence="5">
    <location>
        <begin position="324"/>
        <end position="382"/>
    </location>
</feature>
<dbReference type="OrthoDB" id="696085at2759"/>
<feature type="region of interest" description="Disordered" evidence="4">
    <location>
        <begin position="38"/>
        <end position="62"/>
    </location>
</feature>
<proteinExistence type="inferred from homology"/>
<evidence type="ECO:0000313" key="7">
    <source>
        <dbReference type="Proteomes" id="UP000241394"/>
    </source>
</evidence>
<dbReference type="GO" id="GO:0005516">
    <property type="term" value="F:calmodulin binding"/>
    <property type="evidence" value="ECO:0007669"/>
    <property type="project" value="UniProtKB-KW"/>
</dbReference>
<dbReference type="FunCoup" id="A0A2R6QKP7">
    <property type="interactions" value="1346"/>
</dbReference>